<accession>A0A8H5C7I4</accession>
<sequence>MFSFNKLVTFTTILAASSAAFATPANVKKRAALDVFAPPITAPVEGDVWVVGQQRNVTWDTSNAPTQITNPIGQIILRKGEETTNILLASCFNILIGSIEVTVPEVVDGDDYALVLFGDSGNFSPDFTITSSA</sequence>
<dbReference type="AlphaFoldDB" id="A0A8H5C7I4"/>
<comment type="caution">
    <text evidence="2">The sequence shown here is derived from an EMBL/GenBank/DDBJ whole genome shotgun (WGS) entry which is preliminary data.</text>
</comment>
<keyword evidence="3" id="KW-1185">Reference proteome</keyword>
<evidence type="ECO:0000313" key="3">
    <source>
        <dbReference type="Proteomes" id="UP000559256"/>
    </source>
</evidence>
<evidence type="ECO:0000256" key="1">
    <source>
        <dbReference type="SAM" id="SignalP"/>
    </source>
</evidence>
<gene>
    <name evidence="2" type="ORF">D9758_015939</name>
</gene>
<evidence type="ECO:0000313" key="2">
    <source>
        <dbReference type="EMBL" id="KAF5336632.1"/>
    </source>
</evidence>
<protein>
    <submittedName>
        <fullName evidence="2">Uncharacterized protein</fullName>
    </submittedName>
</protein>
<dbReference type="EMBL" id="JAACJM010000227">
    <property type="protein sequence ID" value="KAF5336632.1"/>
    <property type="molecule type" value="Genomic_DNA"/>
</dbReference>
<reference evidence="2 3" key="1">
    <citation type="journal article" date="2020" name="ISME J.">
        <title>Uncovering the hidden diversity of litter-decomposition mechanisms in mushroom-forming fungi.</title>
        <authorList>
            <person name="Floudas D."/>
            <person name="Bentzer J."/>
            <person name="Ahren D."/>
            <person name="Johansson T."/>
            <person name="Persson P."/>
            <person name="Tunlid A."/>
        </authorList>
    </citation>
    <scope>NUCLEOTIDE SEQUENCE [LARGE SCALE GENOMIC DNA]</scope>
    <source>
        <strain evidence="2 3">CBS 291.85</strain>
    </source>
</reference>
<proteinExistence type="predicted"/>
<dbReference type="Proteomes" id="UP000559256">
    <property type="component" value="Unassembled WGS sequence"/>
</dbReference>
<name>A0A8H5C7I4_9AGAR</name>
<feature type="signal peptide" evidence="1">
    <location>
        <begin position="1"/>
        <end position="22"/>
    </location>
</feature>
<feature type="chain" id="PRO_5034427736" evidence="1">
    <location>
        <begin position="23"/>
        <end position="133"/>
    </location>
</feature>
<keyword evidence="1" id="KW-0732">Signal</keyword>
<organism evidence="2 3">
    <name type="scientific">Tetrapyrgos nigripes</name>
    <dbReference type="NCBI Taxonomy" id="182062"/>
    <lineage>
        <taxon>Eukaryota</taxon>
        <taxon>Fungi</taxon>
        <taxon>Dikarya</taxon>
        <taxon>Basidiomycota</taxon>
        <taxon>Agaricomycotina</taxon>
        <taxon>Agaricomycetes</taxon>
        <taxon>Agaricomycetidae</taxon>
        <taxon>Agaricales</taxon>
        <taxon>Marasmiineae</taxon>
        <taxon>Marasmiaceae</taxon>
        <taxon>Tetrapyrgos</taxon>
    </lineage>
</organism>
<dbReference type="OrthoDB" id="2317741at2759"/>